<gene>
    <name evidence="1" type="ORF">NLS_LOCUS331</name>
</gene>
<organism evidence="1 2">
    <name type="scientific">Litomosoides sigmodontis</name>
    <name type="common">Filarial nematode worm</name>
    <dbReference type="NCBI Taxonomy" id="42156"/>
    <lineage>
        <taxon>Eukaryota</taxon>
        <taxon>Metazoa</taxon>
        <taxon>Ecdysozoa</taxon>
        <taxon>Nematoda</taxon>
        <taxon>Chromadorea</taxon>
        <taxon>Rhabditida</taxon>
        <taxon>Spirurina</taxon>
        <taxon>Spiruromorpha</taxon>
        <taxon>Filarioidea</taxon>
        <taxon>Onchocercidae</taxon>
        <taxon>Litomosoides</taxon>
    </lineage>
</organism>
<protein>
    <submittedName>
        <fullName evidence="1">Uncharacterized protein</fullName>
    </submittedName>
</protein>
<evidence type="ECO:0000313" key="2">
    <source>
        <dbReference type="Proteomes" id="UP000277928"/>
    </source>
</evidence>
<reference evidence="1 2" key="1">
    <citation type="submission" date="2018-08" db="EMBL/GenBank/DDBJ databases">
        <authorList>
            <person name="Laetsch R D."/>
            <person name="Stevens L."/>
            <person name="Kumar S."/>
            <person name="Blaxter L. M."/>
        </authorList>
    </citation>
    <scope>NUCLEOTIDE SEQUENCE [LARGE SCALE GENOMIC DNA]</scope>
</reference>
<dbReference type="STRING" id="42156.A0A3P6S7S4"/>
<accession>A0A3P6S7S4</accession>
<keyword evidence="2" id="KW-1185">Reference proteome</keyword>
<proteinExistence type="predicted"/>
<evidence type="ECO:0000313" key="1">
    <source>
        <dbReference type="EMBL" id="VDK68127.1"/>
    </source>
</evidence>
<name>A0A3P6S7S4_LITSI</name>
<sequence>MNVTYRKRIPSSIPAATEKCNGWRTHERCELCGVNGTFCSFRIYPSEAEKYCPLLPLRKIVKDGSAEDEALRGRTNSVGPFETYV</sequence>
<dbReference type="AlphaFoldDB" id="A0A3P6S7S4"/>
<dbReference type="OrthoDB" id="5871286at2759"/>
<dbReference type="Proteomes" id="UP000277928">
    <property type="component" value="Unassembled WGS sequence"/>
</dbReference>
<dbReference type="EMBL" id="UYRX01000008">
    <property type="protein sequence ID" value="VDK68127.1"/>
    <property type="molecule type" value="Genomic_DNA"/>
</dbReference>